<keyword evidence="5" id="KW-1185">Reference proteome</keyword>
<evidence type="ECO:0000313" key="5">
    <source>
        <dbReference type="Proteomes" id="UP001165679"/>
    </source>
</evidence>
<dbReference type="AlphaFoldDB" id="A0AA42CF54"/>
<dbReference type="InterPro" id="IPR006665">
    <property type="entry name" value="OmpA-like"/>
</dbReference>
<keyword evidence="1" id="KW-0472">Membrane</keyword>
<name>A0AA42CF54_9PROT</name>
<dbReference type="GO" id="GO:0016020">
    <property type="term" value="C:membrane"/>
    <property type="evidence" value="ECO:0007669"/>
    <property type="project" value="UniProtKB-UniRule"/>
</dbReference>
<dbReference type="CDD" id="cd07185">
    <property type="entry name" value="OmpA_C-like"/>
    <property type="match status" value="1"/>
</dbReference>
<dbReference type="RefSeq" id="WP_264714884.1">
    <property type="nucleotide sequence ID" value="NZ_JAPDNT010000015.1"/>
</dbReference>
<comment type="caution">
    <text evidence="4">The sequence shown here is derived from an EMBL/GenBank/DDBJ whole genome shotgun (WGS) entry which is preliminary data.</text>
</comment>
<gene>
    <name evidence="4" type="ORF">OL599_16265</name>
</gene>
<evidence type="ECO:0000256" key="2">
    <source>
        <dbReference type="SAM" id="SignalP"/>
    </source>
</evidence>
<reference evidence="4" key="2">
    <citation type="submission" date="2022-10" db="EMBL/GenBank/DDBJ databases">
        <authorList>
            <person name="Trinh H.N."/>
        </authorList>
    </citation>
    <scope>NUCLEOTIDE SEQUENCE</scope>
    <source>
        <strain evidence="4">RN2-1</strain>
    </source>
</reference>
<dbReference type="PRINTS" id="PR01023">
    <property type="entry name" value="NAFLGMOTY"/>
</dbReference>
<evidence type="ECO:0000313" key="4">
    <source>
        <dbReference type="EMBL" id="MCW3476134.1"/>
    </source>
</evidence>
<organism evidence="4 5">
    <name type="scientific">Limobrevibacterium gyesilva</name>
    <dbReference type="NCBI Taxonomy" id="2991712"/>
    <lineage>
        <taxon>Bacteria</taxon>
        <taxon>Pseudomonadati</taxon>
        <taxon>Pseudomonadota</taxon>
        <taxon>Alphaproteobacteria</taxon>
        <taxon>Acetobacterales</taxon>
        <taxon>Acetobacteraceae</taxon>
        <taxon>Limobrevibacterium</taxon>
    </lineage>
</organism>
<dbReference type="InterPro" id="IPR036737">
    <property type="entry name" value="OmpA-like_sf"/>
</dbReference>
<dbReference type="PANTHER" id="PTHR30329">
    <property type="entry name" value="STATOR ELEMENT OF FLAGELLAR MOTOR COMPLEX"/>
    <property type="match status" value="1"/>
</dbReference>
<feature type="chain" id="PRO_5041230514" evidence="2">
    <location>
        <begin position="22"/>
        <end position="186"/>
    </location>
</feature>
<reference evidence="4" key="1">
    <citation type="submission" date="2022-09" db="EMBL/GenBank/DDBJ databases">
        <title>Rhodovastum sp. nov. RN2-1 isolated from soil in Seongnam, South Korea.</title>
        <authorList>
            <person name="Le N.T."/>
        </authorList>
    </citation>
    <scope>NUCLEOTIDE SEQUENCE</scope>
    <source>
        <strain evidence="4">RN2-1</strain>
    </source>
</reference>
<feature type="signal peptide" evidence="2">
    <location>
        <begin position="1"/>
        <end position="21"/>
    </location>
</feature>
<dbReference type="Gene3D" id="3.30.1330.60">
    <property type="entry name" value="OmpA-like domain"/>
    <property type="match status" value="1"/>
</dbReference>
<dbReference type="Pfam" id="PF00691">
    <property type="entry name" value="OmpA"/>
    <property type="match status" value="1"/>
</dbReference>
<proteinExistence type="predicted"/>
<dbReference type="InterPro" id="IPR050330">
    <property type="entry name" value="Bact_OuterMem_StrucFunc"/>
</dbReference>
<dbReference type="EMBL" id="JAPDNT010000015">
    <property type="protein sequence ID" value="MCW3476134.1"/>
    <property type="molecule type" value="Genomic_DNA"/>
</dbReference>
<feature type="domain" description="OmpA-like" evidence="3">
    <location>
        <begin position="59"/>
        <end position="184"/>
    </location>
</feature>
<evidence type="ECO:0000259" key="3">
    <source>
        <dbReference type="PROSITE" id="PS51123"/>
    </source>
</evidence>
<dbReference type="Proteomes" id="UP001165679">
    <property type="component" value="Unassembled WGS sequence"/>
</dbReference>
<sequence>MTNAIKRCLVVGSLMSAVALTGCGVSQGVSQSDYDALQAKNQQLQQQVTAQAAQINRLVGAIKYTVNSDLLFPSGGWEMSAQGQQIIARLAAQLAPTQQNKIVVNGYTDNAPIGPELRRRGISSNQDLSQKRAENVMQFMISQGVKPDLVSARGFGEADPVAPNDTAQGRAQNRRVELTLAGGTGS</sequence>
<dbReference type="SUPFAM" id="SSF103088">
    <property type="entry name" value="OmpA-like"/>
    <property type="match status" value="1"/>
</dbReference>
<dbReference type="PROSITE" id="PS51123">
    <property type="entry name" value="OMPA_2"/>
    <property type="match status" value="1"/>
</dbReference>
<evidence type="ECO:0000256" key="1">
    <source>
        <dbReference type="PROSITE-ProRule" id="PRU00473"/>
    </source>
</evidence>
<keyword evidence="2" id="KW-0732">Signal</keyword>
<protein>
    <submittedName>
        <fullName evidence="4">OmpA family protein</fullName>
    </submittedName>
</protein>
<dbReference type="PROSITE" id="PS51257">
    <property type="entry name" value="PROKAR_LIPOPROTEIN"/>
    <property type="match status" value="1"/>
</dbReference>
<accession>A0AA42CF54</accession>
<dbReference type="PANTHER" id="PTHR30329:SF21">
    <property type="entry name" value="LIPOPROTEIN YIAD-RELATED"/>
    <property type="match status" value="1"/>
</dbReference>